<gene>
    <name evidence="1" type="ORF">KTT_37430</name>
</gene>
<evidence type="ECO:0008006" key="3">
    <source>
        <dbReference type="Google" id="ProtNLM"/>
    </source>
</evidence>
<comment type="caution">
    <text evidence="1">The sequence shown here is derived from an EMBL/GenBank/DDBJ whole genome shotgun (WGS) entry which is preliminary data.</text>
</comment>
<dbReference type="RefSeq" id="WP_126581377.1">
    <property type="nucleotide sequence ID" value="NZ_BIFR01000001.1"/>
</dbReference>
<dbReference type="Proteomes" id="UP000287352">
    <property type="component" value="Unassembled WGS sequence"/>
</dbReference>
<proteinExistence type="predicted"/>
<dbReference type="InterPro" id="IPR016024">
    <property type="entry name" value="ARM-type_fold"/>
</dbReference>
<reference evidence="2" key="1">
    <citation type="submission" date="2018-12" db="EMBL/GenBank/DDBJ databases">
        <title>Tengunoibacter tsumagoiensis gen. nov., sp. nov., Dictyobacter kobayashii sp. nov., D. alpinus sp. nov., and D. joshuensis sp. nov. and description of Dictyobacteraceae fam. nov. within the order Ktedonobacterales isolated from Tengu-no-mugimeshi.</title>
        <authorList>
            <person name="Wang C.M."/>
            <person name="Zheng Y."/>
            <person name="Sakai Y."/>
            <person name="Toyoda A."/>
            <person name="Minakuchi Y."/>
            <person name="Abe K."/>
            <person name="Yokota A."/>
            <person name="Yabe S."/>
        </authorList>
    </citation>
    <scope>NUCLEOTIDE SEQUENCE [LARGE SCALE GENOMIC DNA]</scope>
    <source>
        <strain evidence="2">Uno3</strain>
    </source>
</reference>
<accession>A0A402A407</accession>
<dbReference type="AlphaFoldDB" id="A0A402A407"/>
<dbReference type="SUPFAM" id="SSF48371">
    <property type="entry name" value="ARM repeat"/>
    <property type="match status" value="1"/>
</dbReference>
<dbReference type="EMBL" id="BIFR01000001">
    <property type="protein sequence ID" value="GCE13884.1"/>
    <property type="molecule type" value="Genomic_DNA"/>
</dbReference>
<evidence type="ECO:0000313" key="2">
    <source>
        <dbReference type="Proteomes" id="UP000287352"/>
    </source>
</evidence>
<evidence type="ECO:0000313" key="1">
    <source>
        <dbReference type="EMBL" id="GCE13884.1"/>
    </source>
</evidence>
<organism evidence="1 2">
    <name type="scientific">Tengunoibacter tsumagoiensis</name>
    <dbReference type="NCBI Taxonomy" id="2014871"/>
    <lineage>
        <taxon>Bacteria</taxon>
        <taxon>Bacillati</taxon>
        <taxon>Chloroflexota</taxon>
        <taxon>Ktedonobacteria</taxon>
        <taxon>Ktedonobacterales</taxon>
        <taxon>Dictyobacteraceae</taxon>
        <taxon>Tengunoibacter</taxon>
    </lineage>
</organism>
<sequence>MTWDDDEDKELAQKLTDLQQGKIRDEDLYHTIWTLGKAEYWPAKPTIEQYLDYTGDEDVRVAAMMVLTNRFGAKDRKYWEMARDILANPDSYHRSEAITVLTIMKNNTHDLETLQLLAAIVNNPKEASLIRTFAYAAMHQIIRFDPLKSKQITDDPFDIDRDTDWEFVHRYI</sequence>
<name>A0A402A407_9CHLR</name>
<protein>
    <recommendedName>
        <fullName evidence="3">HEAT repeat domain-containing protein</fullName>
    </recommendedName>
</protein>
<keyword evidence="2" id="KW-1185">Reference proteome</keyword>